<protein>
    <recommendedName>
        <fullName evidence="2">cysteine-S-conjugate beta-lyase</fullName>
        <ecNumber evidence="2">4.4.1.13</ecNumber>
    </recommendedName>
</protein>
<evidence type="ECO:0000256" key="3">
    <source>
        <dbReference type="ARBA" id="ARBA00022898"/>
    </source>
</evidence>
<name>A0A1R4J551_9MICO</name>
<evidence type="ECO:0000256" key="2">
    <source>
        <dbReference type="ARBA" id="ARBA00012224"/>
    </source>
</evidence>
<dbReference type="InterPro" id="IPR004839">
    <property type="entry name" value="Aminotransferase_I/II_large"/>
</dbReference>
<dbReference type="InterPro" id="IPR051798">
    <property type="entry name" value="Class-II_PLP-Dep_Aminotrans"/>
</dbReference>
<dbReference type="OrthoDB" id="3224382at2"/>
<dbReference type="InterPro" id="IPR015421">
    <property type="entry name" value="PyrdxlP-dep_Trfase_major"/>
</dbReference>
<comment type="cofactor">
    <cofactor evidence="1">
        <name>pyridoxal 5'-phosphate</name>
        <dbReference type="ChEBI" id="CHEBI:597326"/>
    </cofactor>
</comment>
<dbReference type="PANTHER" id="PTHR43525">
    <property type="entry name" value="PROTEIN MALY"/>
    <property type="match status" value="1"/>
</dbReference>
<dbReference type="PANTHER" id="PTHR43525:SF2">
    <property type="entry name" value="CYSTATHIONINE BETA-LYASE-RELATED"/>
    <property type="match status" value="1"/>
</dbReference>
<dbReference type="InterPro" id="IPR015422">
    <property type="entry name" value="PyrdxlP-dep_Trfase_small"/>
</dbReference>
<keyword evidence="8" id="KW-1185">Reference proteome</keyword>
<reference evidence="8" key="1">
    <citation type="submission" date="2017-02" db="EMBL/GenBank/DDBJ databases">
        <authorList>
            <person name="Dridi B."/>
        </authorList>
    </citation>
    <scope>NUCLEOTIDE SEQUENCE [LARGE SCALE GENOMIC DNA]</scope>
    <source>
        <strain evidence="8">EB411</strain>
    </source>
</reference>
<evidence type="ECO:0000313" key="7">
    <source>
        <dbReference type="EMBL" id="SJN27220.1"/>
    </source>
</evidence>
<dbReference type="Gene3D" id="3.90.1150.10">
    <property type="entry name" value="Aspartate Aminotransferase, domain 1"/>
    <property type="match status" value="1"/>
</dbReference>
<comment type="similarity">
    <text evidence="5">Belongs to the class-II pyridoxal-phosphate-dependent aminotransferase family. MalY/PatB cystathionine beta-lyase subfamily.</text>
</comment>
<dbReference type="GO" id="GO:0008483">
    <property type="term" value="F:transaminase activity"/>
    <property type="evidence" value="ECO:0007669"/>
    <property type="project" value="UniProtKB-KW"/>
</dbReference>
<dbReference type="GO" id="GO:0030170">
    <property type="term" value="F:pyridoxal phosphate binding"/>
    <property type="evidence" value="ECO:0007669"/>
    <property type="project" value="InterPro"/>
</dbReference>
<dbReference type="EC" id="4.4.1.13" evidence="2"/>
<dbReference type="CDD" id="cd00609">
    <property type="entry name" value="AAT_like"/>
    <property type="match status" value="1"/>
</dbReference>
<dbReference type="GO" id="GO:0047804">
    <property type="term" value="F:cysteine-S-conjugate beta-lyase activity"/>
    <property type="evidence" value="ECO:0007669"/>
    <property type="project" value="UniProtKB-EC"/>
</dbReference>
<accession>A0A1R4J551</accession>
<keyword evidence="3" id="KW-0663">Pyridoxal phosphate</keyword>
<evidence type="ECO:0000256" key="1">
    <source>
        <dbReference type="ARBA" id="ARBA00001933"/>
    </source>
</evidence>
<dbReference type="SUPFAM" id="SSF53383">
    <property type="entry name" value="PLP-dependent transferases"/>
    <property type="match status" value="1"/>
</dbReference>
<dbReference type="EMBL" id="FUKR01000032">
    <property type="protein sequence ID" value="SJN27220.1"/>
    <property type="molecule type" value="Genomic_DNA"/>
</dbReference>
<dbReference type="Pfam" id="PF00155">
    <property type="entry name" value="Aminotran_1_2"/>
    <property type="match status" value="1"/>
</dbReference>
<keyword evidence="7" id="KW-0032">Aminotransferase</keyword>
<proteinExistence type="inferred from homology"/>
<keyword evidence="7" id="KW-0808">Transferase</keyword>
<evidence type="ECO:0000256" key="5">
    <source>
        <dbReference type="ARBA" id="ARBA00037974"/>
    </source>
</evidence>
<organism evidence="7 8">
    <name type="scientific">Mycetocola reblochoni REB411</name>
    <dbReference type="NCBI Taxonomy" id="1255698"/>
    <lineage>
        <taxon>Bacteria</taxon>
        <taxon>Bacillati</taxon>
        <taxon>Actinomycetota</taxon>
        <taxon>Actinomycetes</taxon>
        <taxon>Micrococcales</taxon>
        <taxon>Microbacteriaceae</taxon>
        <taxon>Mycetocola</taxon>
    </lineage>
</organism>
<dbReference type="AlphaFoldDB" id="A0A1R4J551"/>
<gene>
    <name evidence="7" type="ORF">FM119_05490</name>
</gene>
<dbReference type="InterPro" id="IPR015424">
    <property type="entry name" value="PyrdxlP-dep_Trfase"/>
</dbReference>
<dbReference type="RefSeq" id="WP_087136679.1">
    <property type="nucleotide sequence ID" value="NZ_FUKR01000032.1"/>
</dbReference>
<evidence type="ECO:0000256" key="4">
    <source>
        <dbReference type="ARBA" id="ARBA00023239"/>
    </source>
</evidence>
<dbReference type="Proteomes" id="UP000196778">
    <property type="component" value="Unassembled WGS sequence"/>
</dbReference>
<sequence length="389" mass="41528">MDDCSIFLTEAQARERTSSKWRAFPADVIPLHVAELDVELAPPIRTALHAAVELGDTGGYHGPSNPVRAAFAGFAQRHWAWAVDADDVTATTDVSVAIVETLRRILPEGGRVVITPPVYAPFVDLIVEAGSTPVHVPLVERDGALRLDIDGIDAAFADGASVFLLCHPHNPTGVVHTATELAALSAVVERHDGWVVSDEIHAPLTHPGVVFPPYPSVSPAAREHGIALHAGSKGFNIPGLKCALIVTQSERTRAVALGLPQEVVWRTSQFGAIATSAAFASGDAWLTEIRAAVRRNCLLLGELLAEHLPEAQYRTPEAGYLAWVDLGAERWGSDPAERILDEGRVAVGHGPTFGEGEGCIRLNLGCHPDTIRVVVERLASLRPGAAERV</sequence>
<feature type="domain" description="Aminotransferase class I/classII large" evidence="6">
    <location>
        <begin position="27"/>
        <end position="378"/>
    </location>
</feature>
<evidence type="ECO:0000313" key="8">
    <source>
        <dbReference type="Proteomes" id="UP000196778"/>
    </source>
</evidence>
<dbReference type="Gene3D" id="3.40.640.10">
    <property type="entry name" value="Type I PLP-dependent aspartate aminotransferase-like (Major domain)"/>
    <property type="match status" value="1"/>
</dbReference>
<keyword evidence="4" id="KW-0456">Lyase</keyword>
<evidence type="ECO:0000259" key="6">
    <source>
        <dbReference type="Pfam" id="PF00155"/>
    </source>
</evidence>